<evidence type="ECO:0000256" key="2">
    <source>
        <dbReference type="ARBA" id="ARBA00013165"/>
    </source>
</evidence>
<gene>
    <name evidence="13" type="ORF">CmeUKMEL1_06650</name>
</gene>
<evidence type="ECO:0000256" key="9">
    <source>
        <dbReference type="ARBA" id="ARBA00048359"/>
    </source>
</evidence>
<dbReference type="Pfam" id="PF08264">
    <property type="entry name" value="Anticodon_1"/>
    <property type="match status" value="1"/>
</dbReference>
<feature type="domain" description="Methionyl/Valyl/Leucyl/Isoleucyl-tRNA synthetase anticodon-binding" evidence="12">
    <location>
        <begin position="706"/>
        <end position="860"/>
    </location>
</feature>
<dbReference type="FunFam" id="3.40.50.620:FF:000133">
    <property type="entry name" value="Isoleucyl-tRNA synthetase, cytoplasmic"/>
    <property type="match status" value="1"/>
</dbReference>
<dbReference type="InterPro" id="IPR014729">
    <property type="entry name" value="Rossmann-like_a/b/a_fold"/>
</dbReference>
<reference evidence="13 14" key="1">
    <citation type="submission" date="2014-04" db="EMBL/GenBank/DDBJ databases">
        <title>Comparative Genomics of Cryptosporidium Species.</title>
        <authorList>
            <person name="Silva J.C."/>
            <person name="Su Q."/>
            <person name="Chalmers R."/>
            <person name="Chibucos M.C."/>
            <person name="Elwin K."/>
            <person name="Godinez A."/>
            <person name="Guo F."/>
            <person name="Huynh K."/>
            <person name="Orvis J."/>
            <person name="Ott S."/>
            <person name="Sadzewicz L."/>
            <person name="Sengamalay N."/>
            <person name="Shetty A."/>
            <person name="Sun M."/>
            <person name="Tallon L."/>
            <person name="Xiao L."/>
            <person name="Zhang H."/>
            <person name="Fraser C.M."/>
            <person name="Zhu G."/>
            <person name="Kissinger J."/>
            <person name="Widmer G."/>
        </authorList>
    </citation>
    <scope>NUCLEOTIDE SEQUENCE [LARGE SCALE GENOMIC DNA]</scope>
    <source>
        <strain evidence="13 14">UKMEL1</strain>
    </source>
</reference>
<comment type="catalytic activity">
    <reaction evidence="9">
        <text>tRNA(Ile) + L-isoleucine + ATP = L-isoleucyl-tRNA(Ile) + AMP + diphosphate</text>
        <dbReference type="Rhea" id="RHEA:11060"/>
        <dbReference type="Rhea" id="RHEA-COMP:9666"/>
        <dbReference type="Rhea" id="RHEA-COMP:9695"/>
        <dbReference type="ChEBI" id="CHEBI:30616"/>
        <dbReference type="ChEBI" id="CHEBI:33019"/>
        <dbReference type="ChEBI" id="CHEBI:58045"/>
        <dbReference type="ChEBI" id="CHEBI:78442"/>
        <dbReference type="ChEBI" id="CHEBI:78528"/>
        <dbReference type="ChEBI" id="CHEBI:456215"/>
        <dbReference type="EC" id="6.1.1.5"/>
    </reaction>
</comment>
<dbReference type="EC" id="6.1.1.5" evidence="2"/>
<keyword evidence="5 10" id="KW-0067">ATP-binding</keyword>
<evidence type="ECO:0000256" key="8">
    <source>
        <dbReference type="ARBA" id="ARBA00032665"/>
    </source>
</evidence>
<dbReference type="AlphaFoldDB" id="A0A2P4YZN8"/>
<dbReference type="GO" id="GO:0000049">
    <property type="term" value="F:tRNA binding"/>
    <property type="evidence" value="ECO:0007669"/>
    <property type="project" value="InterPro"/>
</dbReference>
<protein>
    <recommendedName>
        <fullName evidence="2">isoleucine--tRNA ligase</fullName>
        <ecNumber evidence="2">6.1.1.5</ecNumber>
    </recommendedName>
    <alternativeName>
        <fullName evidence="8">Isoleucyl-tRNA synthetase</fullName>
    </alternativeName>
</protein>
<evidence type="ECO:0000313" key="13">
    <source>
        <dbReference type="EMBL" id="POM83289.1"/>
    </source>
</evidence>
<evidence type="ECO:0000256" key="10">
    <source>
        <dbReference type="RuleBase" id="RU363035"/>
    </source>
</evidence>
<comment type="caution">
    <text evidence="13">The sequence shown here is derived from an EMBL/GenBank/DDBJ whole genome shotgun (WGS) entry which is preliminary data.</text>
</comment>
<evidence type="ECO:0000259" key="12">
    <source>
        <dbReference type="Pfam" id="PF08264"/>
    </source>
</evidence>
<dbReference type="SUPFAM" id="SSF52374">
    <property type="entry name" value="Nucleotidylyl transferase"/>
    <property type="match status" value="1"/>
</dbReference>
<dbReference type="InterPro" id="IPR002301">
    <property type="entry name" value="Ile-tRNA-ligase"/>
</dbReference>
<dbReference type="NCBIfam" id="TIGR00392">
    <property type="entry name" value="ileS"/>
    <property type="match status" value="1"/>
</dbReference>
<dbReference type="GO" id="GO:0004822">
    <property type="term" value="F:isoleucine-tRNA ligase activity"/>
    <property type="evidence" value="ECO:0007669"/>
    <property type="project" value="UniProtKB-EC"/>
</dbReference>
<dbReference type="InterPro" id="IPR013155">
    <property type="entry name" value="M/V/L/I-tRNA-synth_anticd-bd"/>
</dbReference>
<evidence type="ECO:0000259" key="11">
    <source>
        <dbReference type="Pfam" id="PF00133"/>
    </source>
</evidence>
<evidence type="ECO:0000256" key="3">
    <source>
        <dbReference type="ARBA" id="ARBA00022598"/>
    </source>
</evidence>
<dbReference type="PANTHER" id="PTHR42780:SF1">
    <property type="entry name" value="ISOLEUCINE--TRNA LIGASE, CYTOPLASMIC"/>
    <property type="match status" value="1"/>
</dbReference>
<dbReference type="Proteomes" id="UP000236928">
    <property type="component" value="Unassembled WGS sequence"/>
</dbReference>
<comment type="similarity">
    <text evidence="1 10">Belongs to the class-I aminoacyl-tRNA synthetase family.</text>
</comment>
<dbReference type="HAMAP" id="MF_02003">
    <property type="entry name" value="Ile_tRNA_synth_type2"/>
    <property type="match status" value="1"/>
</dbReference>
<keyword evidence="4 10" id="KW-0547">Nucleotide-binding</keyword>
<dbReference type="PROSITE" id="PS00178">
    <property type="entry name" value="AA_TRNA_LIGASE_I"/>
    <property type="match status" value="1"/>
</dbReference>
<keyword evidence="7 10" id="KW-0030">Aminoacyl-tRNA synthetase</keyword>
<dbReference type="SUPFAM" id="SSF50677">
    <property type="entry name" value="ValRS/IleRS/LeuRS editing domain"/>
    <property type="match status" value="1"/>
</dbReference>
<dbReference type="PRINTS" id="PR00984">
    <property type="entry name" value="TRNASYNTHILE"/>
</dbReference>
<evidence type="ECO:0000256" key="6">
    <source>
        <dbReference type="ARBA" id="ARBA00022917"/>
    </source>
</evidence>
<keyword evidence="3 10" id="KW-0436">Ligase</keyword>
<proteinExistence type="inferred from homology"/>
<dbReference type="GO" id="GO:0005524">
    <property type="term" value="F:ATP binding"/>
    <property type="evidence" value="ECO:0007669"/>
    <property type="project" value="UniProtKB-KW"/>
</dbReference>
<accession>A0A2P4YZN8</accession>
<dbReference type="InterPro" id="IPR033709">
    <property type="entry name" value="Anticodon_Ile_ABEc"/>
</dbReference>
<dbReference type="PANTHER" id="PTHR42780">
    <property type="entry name" value="SOLEUCYL-TRNA SYNTHETASE"/>
    <property type="match status" value="1"/>
</dbReference>
<evidence type="ECO:0000256" key="4">
    <source>
        <dbReference type="ARBA" id="ARBA00022741"/>
    </source>
</evidence>
<dbReference type="GO" id="GO:0006428">
    <property type="term" value="P:isoleucyl-tRNA aminoacylation"/>
    <property type="evidence" value="ECO:0007669"/>
    <property type="project" value="InterPro"/>
</dbReference>
<dbReference type="GO" id="GO:0002161">
    <property type="term" value="F:aminoacyl-tRNA deacylase activity"/>
    <property type="evidence" value="ECO:0007669"/>
    <property type="project" value="InterPro"/>
</dbReference>
<dbReference type="InterPro" id="IPR009008">
    <property type="entry name" value="Val/Leu/Ile-tRNA-synth_edit"/>
</dbReference>
<sequence>MTTFSVVSERPDFPRLEEEILEYWRKINILKLTLEKTKGRPNYSFYDGPPFATGLPHYGHILAGTVKDVVTRYATQKGYYCERRFGWDCHGLPVEHEIDKQLNITSREDVLSKGIDFYNESCRSIVLRYTREWKSTVERVGRLIDFDNGYKTMDLNFMQTVWWVFKQLFDKNLVYRAYRVMPYSTACATPLSNFECNLNYKDVSDPSVIITFPLLEDPNIQFLAWTTTPWTLPSNVAIAVHPEKKYLYFKTHHSNDITYVVAESRLEWVLSELKVKEYNIISDCIGAELHNKRVIPLFDYFKNHESSHKFWRILADHYVTDNAGTGIVHMAPAFGEDDYRVCVSNDIIDNHGTNLPCPMDSNGRFTEPVSDLKGIWFKDSDKIIKQELKKKSRLLTDNTCMHSYPFCWRSDTPLQYRAVPSWFINVESLKEKLLINNEKTNWIPSYVKEKRFHNWLQDARDWCVSRNRFWGTPIPIWVSEDYTIIKCIGSIEELKSLASNLKDGEIKDIHRHFIDYIEIPDPRGNDYPPLKRIEEVFDCWFESGSMPYASINYPFENQELFNNIFPADFVGEGLDQTRGWFYTLMVLSTALFDQPAFKNIIVNGLVLASDGKKMSKRLKNYPDPLDIVNKYGADSLRLFLINSPVVRAETLRFKEEGVKDVIKDVLLPWYHCYRFFVQEAIRYENTNNVKFQSNRQVIKNTNNIMDKWIYSEAQSLLKFVKTEMDAYRLYNVTPRLISFLDTLCNWYVRLNRDRMRGIYGIDDTKNSLEILYQVLMLTVKLLSPFIPFTCELLYSNLKNGLIDELEEEKPETVHLLLIPEVEEEFIDKKIEEAINQLREIIVMGRNLREKKKVSVKTPLKSINIVHKDRSVLDYLVESKLINYIKEELNILQVITDNNSEFEKITKLVAIPNFKALGSKLGKSMKDVTNYIKNEMTSEEIQQFLKDGAIKIQGFELSLDEIIVQTVVDSNSVMDMNNEIIYEGSSQFVIGLDFTFDIEFENMAYSRELANKIQKIRKEKNMDPDADVTIYLQLISNKNESKKFQTAMTSYYDYLQKIIRKPIKEVSDSELLNGLKDRLLFECEIEVGMDDKVNVIVIKNEM</sequence>
<name>A0A2P4YZN8_9CRYT</name>
<dbReference type="InterPro" id="IPR001412">
    <property type="entry name" value="aa-tRNA-synth_I_CS"/>
</dbReference>
<dbReference type="Pfam" id="PF19302">
    <property type="entry name" value="DUF5915"/>
    <property type="match status" value="1"/>
</dbReference>
<dbReference type="OrthoDB" id="1706657at2759"/>
<evidence type="ECO:0000256" key="1">
    <source>
        <dbReference type="ARBA" id="ARBA00005594"/>
    </source>
</evidence>
<dbReference type="SUPFAM" id="SSF47323">
    <property type="entry name" value="Anticodon-binding domain of a subclass of class I aminoacyl-tRNA synthetases"/>
    <property type="match status" value="1"/>
</dbReference>
<dbReference type="FunFam" id="1.10.730.10:FF:000004">
    <property type="entry name" value="Isoleucyl-tRNA synthetase, cytoplasmic"/>
    <property type="match status" value="1"/>
</dbReference>
<dbReference type="Pfam" id="PF00133">
    <property type="entry name" value="tRNA-synt_1"/>
    <property type="match status" value="1"/>
</dbReference>
<dbReference type="FunFam" id="3.40.50.620:FF:000023">
    <property type="entry name" value="Isoleucyl-tRNA synthetase,cytoplasmic"/>
    <property type="match status" value="1"/>
</dbReference>
<dbReference type="VEuPathDB" id="CryptoDB:CmeUKMEL1_06650"/>
<dbReference type="EMBL" id="JIBK01000012">
    <property type="protein sequence ID" value="POM83289.1"/>
    <property type="molecule type" value="Genomic_DNA"/>
</dbReference>
<keyword evidence="6 10" id="KW-0648">Protein biosynthesis</keyword>
<feature type="domain" description="Aminoacyl-tRNA synthetase class Ia" evidence="11">
    <location>
        <begin position="20"/>
        <end position="651"/>
    </location>
</feature>
<evidence type="ECO:0000313" key="14">
    <source>
        <dbReference type="Proteomes" id="UP000236928"/>
    </source>
</evidence>
<dbReference type="CDD" id="cd07961">
    <property type="entry name" value="Anticodon_Ia_Ile_ABEc"/>
    <property type="match status" value="1"/>
</dbReference>
<evidence type="ECO:0000256" key="5">
    <source>
        <dbReference type="ARBA" id="ARBA00022840"/>
    </source>
</evidence>
<dbReference type="Gene3D" id="3.40.50.620">
    <property type="entry name" value="HUPs"/>
    <property type="match status" value="2"/>
</dbReference>
<keyword evidence="14" id="KW-1185">Reference proteome</keyword>
<dbReference type="CDD" id="cd00818">
    <property type="entry name" value="IleRS_core"/>
    <property type="match status" value="1"/>
</dbReference>
<organism evidence="13 14">
    <name type="scientific">Cryptosporidium meleagridis</name>
    <dbReference type="NCBI Taxonomy" id="93969"/>
    <lineage>
        <taxon>Eukaryota</taxon>
        <taxon>Sar</taxon>
        <taxon>Alveolata</taxon>
        <taxon>Apicomplexa</taxon>
        <taxon>Conoidasida</taxon>
        <taxon>Coccidia</taxon>
        <taxon>Eucoccidiorida</taxon>
        <taxon>Eimeriorina</taxon>
        <taxon>Cryptosporidiidae</taxon>
        <taxon>Cryptosporidium</taxon>
    </lineage>
</organism>
<dbReference type="InterPro" id="IPR023586">
    <property type="entry name" value="Ile-tRNA-ligase_type2"/>
</dbReference>
<dbReference type="Gene3D" id="3.90.740.10">
    <property type="entry name" value="Valyl/Leucyl/Isoleucyl-tRNA synthetase, editing domain"/>
    <property type="match status" value="1"/>
</dbReference>
<evidence type="ECO:0000256" key="7">
    <source>
        <dbReference type="ARBA" id="ARBA00023146"/>
    </source>
</evidence>
<dbReference type="InterPro" id="IPR009080">
    <property type="entry name" value="tRNAsynth_Ia_anticodon-bd"/>
</dbReference>
<dbReference type="InterPro" id="IPR002300">
    <property type="entry name" value="aa-tRNA-synth_Ia"/>
</dbReference>
<dbReference type="Gene3D" id="1.10.730.10">
    <property type="entry name" value="Isoleucyl-tRNA Synthetase, Domain 1"/>
    <property type="match status" value="1"/>
</dbReference>